<dbReference type="InParanoid" id="A0A1Y1Z7C5"/>
<keyword evidence="5" id="KW-0812">Transmembrane</keyword>
<dbReference type="PANTHER" id="PTHR23033">
    <property type="entry name" value="BETA1,3-GALACTOSYLTRANSFERASE"/>
    <property type="match status" value="1"/>
</dbReference>
<comment type="caution">
    <text evidence="10">The sequence shown here is derived from an EMBL/GenBank/DDBJ whole genome shotgun (WGS) entry which is preliminary data.</text>
</comment>
<evidence type="ECO:0000256" key="5">
    <source>
        <dbReference type="ARBA" id="ARBA00022692"/>
    </source>
</evidence>
<proteinExistence type="inferred from homology"/>
<dbReference type="OrthoDB" id="661148at2759"/>
<reference evidence="10 11" key="1">
    <citation type="submission" date="2016-07" db="EMBL/GenBank/DDBJ databases">
        <title>Pervasive Adenine N6-methylation of Active Genes in Fungi.</title>
        <authorList>
            <consortium name="DOE Joint Genome Institute"/>
            <person name="Mondo S.J."/>
            <person name="Dannebaum R.O."/>
            <person name="Kuo R.C."/>
            <person name="Labutti K."/>
            <person name="Haridas S."/>
            <person name="Kuo A."/>
            <person name="Salamov A."/>
            <person name="Ahrendt S.R."/>
            <person name="Lipzen A."/>
            <person name="Sullivan W."/>
            <person name="Andreopoulos W.B."/>
            <person name="Clum A."/>
            <person name="Lindquist E."/>
            <person name="Daum C."/>
            <person name="Ramamoorthy G.K."/>
            <person name="Gryganskyi A."/>
            <person name="Culley D."/>
            <person name="Magnuson J.K."/>
            <person name="James T.Y."/>
            <person name="O'Malley M.A."/>
            <person name="Stajich J.E."/>
            <person name="Spatafora J.W."/>
            <person name="Visel A."/>
            <person name="Grigoriev I.V."/>
        </authorList>
    </citation>
    <scope>NUCLEOTIDE SEQUENCE [LARGE SCALE GENOMIC DNA]</scope>
    <source>
        <strain evidence="10 11">CBS 931.73</strain>
    </source>
</reference>
<gene>
    <name evidence="10" type="ORF">K493DRAFT_333256</name>
</gene>
<evidence type="ECO:0000256" key="9">
    <source>
        <dbReference type="ARBA" id="ARBA00023136"/>
    </source>
</evidence>
<keyword evidence="3" id="KW-0328">Glycosyltransferase</keyword>
<evidence type="ECO:0000256" key="4">
    <source>
        <dbReference type="ARBA" id="ARBA00022679"/>
    </source>
</evidence>
<evidence type="ECO:0000256" key="6">
    <source>
        <dbReference type="ARBA" id="ARBA00022968"/>
    </source>
</evidence>
<dbReference type="GO" id="GO:0000139">
    <property type="term" value="C:Golgi membrane"/>
    <property type="evidence" value="ECO:0007669"/>
    <property type="project" value="UniProtKB-SubCell"/>
</dbReference>
<name>A0A1Y1Z7C5_9FUNG</name>
<dbReference type="InterPro" id="IPR002659">
    <property type="entry name" value="Glyco_trans_31"/>
</dbReference>
<sequence length="298" mass="33931">MKFTSKLKLLCCVCILLFIVVATSISFLGLLSVGHIRSYHFASSRKQLVIFLLTSLKTLPTRGKDVSLTWGKRAKEYRESGSSVSPVDVMFSESADTSKYGLPHLPLPDVGYSELYKKTFSTFHYLYEHHLNDYEWFMKADDDTFVRINTLMSLLNNPNINASEPLLFGRTGGSWCWGGPGYIINRRMLSLVGPYLPYCLKNEKYVGPEDVMFGECVKYALSQALPDYQSPGCQNIPGGSGHEFFAIPANDDLWKHFDDPQYTFNIPYSDSYEWSFGKAVTLHSVKDSLMYKLNERYE</sequence>
<dbReference type="Pfam" id="PF01762">
    <property type="entry name" value="Galactosyl_T"/>
    <property type="match status" value="1"/>
</dbReference>
<dbReference type="Gene3D" id="3.90.550.50">
    <property type="match status" value="1"/>
</dbReference>
<evidence type="ECO:0000256" key="1">
    <source>
        <dbReference type="ARBA" id="ARBA00004323"/>
    </source>
</evidence>
<keyword evidence="8" id="KW-0333">Golgi apparatus</keyword>
<dbReference type="EMBL" id="MCFE01000018">
    <property type="protein sequence ID" value="ORY06198.1"/>
    <property type="molecule type" value="Genomic_DNA"/>
</dbReference>
<dbReference type="InterPro" id="IPR026050">
    <property type="entry name" value="C1GALT1/C1GALT1_chp1"/>
</dbReference>
<evidence type="ECO:0000256" key="7">
    <source>
        <dbReference type="ARBA" id="ARBA00022989"/>
    </source>
</evidence>
<evidence type="ECO:0000256" key="3">
    <source>
        <dbReference type="ARBA" id="ARBA00022676"/>
    </source>
</evidence>
<dbReference type="Proteomes" id="UP000193498">
    <property type="component" value="Unassembled WGS sequence"/>
</dbReference>
<keyword evidence="4" id="KW-0808">Transferase</keyword>
<comment type="similarity">
    <text evidence="2">Belongs to the glycosyltransferase 31 family. Beta3-Gal-T subfamily.</text>
</comment>
<organism evidence="10 11">
    <name type="scientific">Basidiobolus meristosporus CBS 931.73</name>
    <dbReference type="NCBI Taxonomy" id="1314790"/>
    <lineage>
        <taxon>Eukaryota</taxon>
        <taxon>Fungi</taxon>
        <taxon>Fungi incertae sedis</taxon>
        <taxon>Zoopagomycota</taxon>
        <taxon>Entomophthoromycotina</taxon>
        <taxon>Basidiobolomycetes</taxon>
        <taxon>Basidiobolales</taxon>
        <taxon>Basidiobolaceae</taxon>
        <taxon>Basidiobolus</taxon>
    </lineage>
</organism>
<evidence type="ECO:0008006" key="12">
    <source>
        <dbReference type="Google" id="ProtNLM"/>
    </source>
</evidence>
<accession>A0A1Y1Z7C5</accession>
<evidence type="ECO:0000313" key="11">
    <source>
        <dbReference type="Proteomes" id="UP000193498"/>
    </source>
</evidence>
<evidence type="ECO:0000256" key="8">
    <source>
        <dbReference type="ARBA" id="ARBA00023034"/>
    </source>
</evidence>
<keyword evidence="7" id="KW-1133">Transmembrane helix</keyword>
<comment type="subcellular location">
    <subcellularLocation>
        <location evidence="1">Golgi apparatus membrane</location>
        <topology evidence="1">Single-pass type II membrane protein</topology>
    </subcellularLocation>
</comment>
<evidence type="ECO:0000256" key="2">
    <source>
        <dbReference type="ARBA" id="ARBA00006462"/>
    </source>
</evidence>
<dbReference type="AlphaFoldDB" id="A0A1Y1Z7C5"/>
<dbReference type="GO" id="GO:0016758">
    <property type="term" value="F:hexosyltransferase activity"/>
    <property type="evidence" value="ECO:0007669"/>
    <property type="project" value="InterPro"/>
</dbReference>
<keyword evidence="11" id="KW-1185">Reference proteome</keyword>
<keyword evidence="9" id="KW-0472">Membrane</keyword>
<keyword evidence="6" id="KW-0735">Signal-anchor</keyword>
<evidence type="ECO:0000313" key="10">
    <source>
        <dbReference type="EMBL" id="ORY06198.1"/>
    </source>
</evidence>
<protein>
    <recommendedName>
        <fullName evidence="12">N-acetylgalactosaminide beta-1,3-galactosyltransferase</fullName>
    </recommendedName>
</protein>